<sequence>MELQISNAIEINLHQRSRQFSSPEDSGVRTSTYTELQLQQQTRGQEEKIYAQLSMQAVLHRNQMHILSNITAF</sequence>
<keyword evidence="2" id="KW-1185">Reference proteome</keyword>
<dbReference type="AlphaFoldDB" id="A0A166FVL7"/>
<evidence type="ECO:0000313" key="2">
    <source>
        <dbReference type="Proteomes" id="UP000076798"/>
    </source>
</evidence>
<gene>
    <name evidence="1" type="ORF">SISSUDRAFT_1043343</name>
</gene>
<organism evidence="1 2">
    <name type="scientific">Sistotremastrum suecicum HHB10207 ss-3</name>
    <dbReference type="NCBI Taxonomy" id="1314776"/>
    <lineage>
        <taxon>Eukaryota</taxon>
        <taxon>Fungi</taxon>
        <taxon>Dikarya</taxon>
        <taxon>Basidiomycota</taxon>
        <taxon>Agaricomycotina</taxon>
        <taxon>Agaricomycetes</taxon>
        <taxon>Sistotremastrales</taxon>
        <taxon>Sistotremastraceae</taxon>
        <taxon>Sistotremastrum</taxon>
    </lineage>
</organism>
<protein>
    <submittedName>
        <fullName evidence="1">Uncharacterized protein</fullName>
    </submittedName>
</protein>
<accession>A0A166FVL7</accession>
<proteinExistence type="predicted"/>
<name>A0A166FVL7_9AGAM</name>
<evidence type="ECO:0000313" key="1">
    <source>
        <dbReference type="EMBL" id="KZT41043.1"/>
    </source>
</evidence>
<reference evidence="1 2" key="1">
    <citation type="journal article" date="2016" name="Mol. Biol. Evol.">
        <title>Comparative Genomics of Early-Diverging Mushroom-Forming Fungi Provides Insights into the Origins of Lignocellulose Decay Capabilities.</title>
        <authorList>
            <person name="Nagy L.G."/>
            <person name="Riley R."/>
            <person name="Tritt A."/>
            <person name="Adam C."/>
            <person name="Daum C."/>
            <person name="Floudas D."/>
            <person name="Sun H."/>
            <person name="Yadav J.S."/>
            <person name="Pangilinan J."/>
            <person name="Larsson K.H."/>
            <person name="Matsuura K."/>
            <person name="Barry K."/>
            <person name="Labutti K."/>
            <person name="Kuo R."/>
            <person name="Ohm R.A."/>
            <person name="Bhattacharya S.S."/>
            <person name="Shirouzu T."/>
            <person name="Yoshinaga Y."/>
            <person name="Martin F.M."/>
            <person name="Grigoriev I.V."/>
            <person name="Hibbett D.S."/>
        </authorList>
    </citation>
    <scope>NUCLEOTIDE SEQUENCE [LARGE SCALE GENOMIC DNA]</scope>
    <source>
        <strain evidence="1 2">HHB10207 ss-3</strain>
    </source>
</reference>
<dbReference type="EMBL" id="KV428025">
    <property type="protein sequence ID" value="KZT41043.1"/>
    <property type="molecule type" value="Genomic_DNA"/>
</dbReference>
<dbReference type="Proteomes" id="UP000076798">
    <property type="component" value="Unassembled WGS sequence"/>
</dbReference>